<name>A0A7J3KHZ3_STAMA</name>
<dbReference type="AlphaFoldDB" id="A0A7J3KHZ3"/>
<accession>A0A7J3KHZ3</accession>
<gene>
    <name evidence="1" type="ORF">ENU09_03780</name>
</gene>
<protein>
    <recommendedName>
        <fullName evidence="2">Cren protein</fullName>
    </recommendedName>
</protein>
<evidence type="ECO:0008006" key="2">
    <source>
        <dbReference type="Google" id="ProtNLM"/>
    </source>
</evidence>
<proteinExistence type="predicted"/>
<evidence type="ECO:0000313" key="1">
    <source>
        <dbReference type="EMBL" id="HGQ59814.1"/>
    </source>
</evidence>
<reference evidence="1" key="1">
    <citation type="journal article" date="2020" name="mSystems">
        <title>Genome- and Community-Level Interaction Insights into Carbon Utilization and Element Cycling Functions of Hydrothermarchaeota in Hydrothermal Sediment.</title>
        <authorList>
            <person name="Zhou Z."/>
            <person name="Liu Y."/>
            <person name="Xu W."/>
            <person name="Pan J."/>
            <person name="Luo Z.H."/>
            <person name="Li M."/>
        </authorList>
    </citation>
    <scope>NUCLEOTIDE SEQUENCE [LARGE SCALE GENOMIC DNA]</scope>
    <source>
        <strain evidence="1">SpSt-638</strain>
    </source>
</reference>
<comment type="caution">
    <text evidence="1">The sequence shown here is derived from an EMBL/GenBank/DDBJ whole genome shotgun (WGS) entry which is preliminary data.</text>
</comment>
<dbReference type="EMBL" id="DTBE01000102">
    <property type="protein sequence ID" value="HGQ59814.1"/>
    <property type="molecule type" value="Genomic_DNA"/>
</dbReference>
<sequence>MVLKLNSLNDLVRLSVVLSSPQMPMYVIKFKHNGKLYLGLLGVFRDYYKYYGIPIFYYYSLEPEPRIEEANYIIVSSDSEKFEFSKTHKPGLSIPLINLAEKPFFIPDNI</sequence>
<organism evidence="1">
    <name type="scientific">Staphylothermus marinus</name>
    <dbReference type="NCBI Taxonomy" id="2280"/>
    <lineage>
        <taxon>Archaea</taxon>
        <taxon>Thermoproteota</taxon>
        <taxon>Thermoprotei</taxon>
        <taxon>Desulfurococcales</taxon>
        <taxon>Desulfurococcaceae</taxon>
        <taxon>Staphylothermus</taxon>
    </lineage>
</organism>